<evidence type="ECO:0000313" key="1">
    <source>
        <dbReference type="EMBL" id="QHT10504.1"/>
    </source>
</evidence>
<accession>A0A6C0D335</accession>
<organism evidence="1">
    <name type="scientific">viral metagenome</name>
    <dbReference type="NCBI Taxonomy" id="1070528"/>
    <lineage>
        <taxon>unclassified sequences</taxon>
        <taxon>metagenomes</taxon>
        <taxon>organismal metagenomes</taxon>
    </lineage>
</organism>
<dbReference type="AlphaFoldDB" id="A0A6C0D335"/>
<protein>
    <submittedName>
        <fullName evidence="1">Uncharacterized protein</fullName>
    </submittedName>
</protein>
<name>A0A6C0D335_9ZZZZ</name>
<sequence length="71" mass="8495">MSERKQKLIIGHTYIIYELEKNEVYYGKCEINEIYKESYLFSGVTNMTNQYIGFKDFPKNSIFVDTHDKID</sequence>
<reference evidence="1" key="1">
    <citation type="journal article" date="2020" name="Nature">
        <title>Giant virus diversity and host interactions through global metagenomics.</title>
        <authorList>
            <person name="Schulz F."/>
            <person name="Roux S."/>
            <person name="Paez-Espino D."/>
            <person name="Jungbluth S."/>
            <person name="Walsh D.A."/>
            <person name="Denef V.J."/>
            <person name="McMahon K.D."/>
            <person name="Konstantinidis K.T."/>
            <person name="Eloe-Fadrosh E.A."/>
            <person name="Kyrpides N.C."/>
            <person name="Woyke T."/>
        </authorList>
    </citation>
    <scope>NUCLEOTIDE SEQUENCE</scope>
    <source>
        <strain evidence="1">GVMAG-M-3300023174-107</strain>
    </source>
</reference>
<dbReference type="EMBL" id="MN739521">
    <property type="protein sequence ID" value="QHT10504.1"/>
    <property type="molecule type" value="Genomic_DNA"/>
</dbReference>
<proteinExistence type="predicted"/>